<protein>
    <recommendedName>
        <fullName evidence="7">RDD domain-containing protein</fullName>
    </recommendedName>
</protein>
<evidence type="ECO:0000256" key="4">
    <source>
        <dbReference type="ARBA" id="ARBA00023136"/>
    </source>
</evidence>
<evidence type="ECO:0000256" key="5">
    <source>
        <dbReference type="SAM" id="MobiDB-lite"/>
    </source>
</evidence>
<feature type="transmembrane region" description="Helical" evidence="6">
    <location>
        <begin position="60"/>
        <end position="79"/>
    </location>
</feature>
<sequence length="190" mass="21411">MPEDIRMTTPENIEIRFELAGLATRTRAFFYDCLYQLLLAIAILFVSVTIAPRYSPYYDLVMPLSIGLNFLVFWGYHILFETLMDGQTPGKRHFGLRVVTLDGQKIEFFPSMVRNLGRIVDFLPIGFLVGVVTILASQHQQRIGDLFSRTVVIREAPAGGPSSLPAAPTPTSPPPPSRKAPRRNHDRQRL</sequence>
<accession>A0A367ZP40</accession>
<dbReference type="Proteomes" id="UP000252355">
    <property type="component" value="Unassembled WGS sequence"/>
</dbReference>
<feature type="compositionally biased region" description="Pro residues" evidence="5">
    <location>
        <begin position="167"/>
        <end position="178"/>
    </location>
</feature>
<comment type="caution">
    <text evidence="8">The sequence shown here is derived from an EMBL/GenBank/DDBJ whole genome shotgun (WGS) entry which is preliminary data.</text>
</comment>
<evidence type="ECO:0000313" key="8">
    <source>
        <dbReference type="EMBL" id="RCK79121.1"/>
    </source>
</evidence>
<dbReference type="GO" id="GO:0016020">
    <property type="term" value="C:membrane"/>
    <property type="evidence" value="ECO:0007669"/>
    <property type="project" value="UniProtKB-SubCell"/>
</dbReference>
<feature type="transmembrane region" description="Helical" evidence="6">
    <location>
        <begin position="28"/>
        <end position="48"/>
    </location>
</feature>
<keyword evidence="3 6" id="KW-1133">Transmembrane helix</keyword>
<dbReference type="AlphaFoldDB" id="A0A367ZP40"/>
<keyword evidence="2 6" id="KW-0812">Transmembrane</keyword>
<name>A0A367ZP40_9BACT</name>
<feature type="compositionally biased region" description="Basic residues" evidence="5">
    <location>
        <begin position="179"/>
        <end position="190"/>
    </location>
</feature>
<evidence type="ECO:0000313" key="9">
    <source>
        <dbReference type="Proteomes" id="UP000252355"/>
    </source>
</evidence>
<keyword evidence="4 6" id="KW-0472">Membrane</keyword>
<dbReference type="PANTHER" id="PTHR38480">
    <property type="entry name" value="SLR0254 PROTEIN"/>
    <property type="match status" value="1"/>
</dbReference>
<dbReference type="PANTHER" id="PTHR38480:SF1">
    <property type="entry name" value="SLR0254 PROTEIN"/>
    <property type="match status" value="1"/>
</dbReference>
<dbReference type="InterPro" id="IPR010432">
    <property type="entry name" value="RDD"/>
</dbReference>
<evidence type="ECO:0000256" key="1">
    <source>
        <dbReference type="ARBA" id="ARBA00004141"/>
    </source>
</evidence>
<feature type="transmembrane region" description="Helical" evidence="6">
    <location>
        <begin position="119"/>
        <end position="137"/>
    </location>
</feature>
<dbReference type="EMBL" id="QOQW01000015">
    <property type="protein sequence ID" value="RCK79121.1"/>
    <property type="molecule type" value="Genomic_DNA"/>
</dbReference>
<organism evidence="8 9">
    <name type="scientific">Candidatus Ozemobacter sibiricus</name>
    <dbReference type="NCBI Taxonomy" id="2268124"/>
    <lineage>
        <taxon>Bacteria</taxon>
        <taxon>Candidatus Ozemobacteria</taxon>
        <taxon>Candidatus Ozemobacterales</taxon>
        <taxon>Candidatus Ozemobacteraceae</taxon>
        <taxon>Candidatus Ozemobacter</taxon>
    </lineage>
</organism>
<evidence type="ECO:0000256" key="2">
    <source>
        <dbReference type="ARBA" id="ARBA00022692"/>
    </source>
</evidence>
<evidence type="ECO:0000259" key="7">
    <source>
        <dbReference type="Pfam" id="PF06271"/>
    </source>
</evidence>
<feature type="domain" description="RDD" evidence="7">
    <location>
        <begin position="20"/>
        <end position="148"/>
    </location>
</feature>
<evidence type="ECO:0000256" key="3">
    <source>
        <dbReference type="ARBA" id="ARBA00022989"/>
    </source>
</evidence>
<dbReference type="Pfam" id="PF06271">
    <property type="entry name" value="RDD"/>
    <property type="match status" value="1"/>
</dbReference>
<reference evidence="8 9" key="1">
    <citation type="submission" date="2018-05" db="EMBL/GenBank/DDBJ databases">
        <title>A metagenomic window into the 2 km-deep terrestrial subsurface aquifer revealed taxonomically and functionally diverse microbial community comprising novel uncultured bacterial lineages.</title>
        <authorList>
            <person name="Kadnikov V.V."/>
            <person name="Mardanov A.V."/>
            <person name="Beletsky A.V."/>
            <person name="Banks D."/>
            <person name="Pimenov N.V."/>
            <person name="Frank Y.A."/>
            <person name="Karnachuk O.V."/>
            <person name="Ravin N.V."/>
        </authorList>
    </citation>
    <scope>NUCLEOTIDE SEQUENCE [LARGE SCALE GENOMIC DNA]</scope>
    <source>
        <strain evidence="8">BY5</strain>
    </source>
</reference>
<comment type="subcellular location">
    <subcellularLocation>
        <location evidence="1">Membrane</location>
        <topology evidence="1">Multi-pass membrane protein</topology>
    </subcellularLocation>
</comment>
<proteinExistence type="predicted"/>
<feature type="region of interest" description="Disordered" evidence="5">
    <location>
        <begin position="157"/>
        <end position="190"/>
    </location>
</feature>
<evidence type="ECO:0000256" key="6">
    <source>
        <dbReference type="SAM" id="Phobius"/>
    </source>
</evidence>
<gene>
    <name evidence="8" type="ORF">OZSIB_0235</name>
</gene>
<feature type="compositionally biased region" description="Low complexity" evidence="5">
    <location>
        <begin position="157"/>
        <end position="166"/>
    </location>
</feature>